<keyword evidence="2" id="KW-1185">Reference proteome</keyword>
<gene>
    <name evidence="1" type="ORF">SAMN02745857_03771</name>
</gene>
<dbReference type="AlphaFoldDB" id="A0A1W1XZL5"/>
<reference evidence="1 2" key="1">
    <citation type="submission" date="2017-04" db="EMBL/GenBank/DDBJ databases">
        <authorList>
            <person name="Afonso C.L."/>
            <person name="Miller P.J."/>
            <person name="Scott M.A."/>
            <person name="Spackman E."/>
            <person name="Goraichik I."/>
            <person name="Dimitrov K.M."/>
            <person name="Suarez D.L."/>
            <person name="Swayne D.E."/>
        </authorList>
    </citation>
    <scope>NUCLEOTIDE SEQUENCE [LARGE SCALE GENOMIC DNA]</scope>
    <source>
        <strain evidence="1 2">DSM 23236</strain>
    </source>
</reference>
<protein>
    <submittedName>
        <fullName evidence="1">Uncharacterized protein</fullName>
    </submittedName>
</protein>
<evidence type="ECO:0000313" key="2">
    <source>
        <dbReference type="Proteomes" id="UP000192761"/>
    </source>
</evidence>
<organism evidence="1 2">
    <name type="scientific">Andreprevotia lacus DSM 23236</name>
    <dbReference type="NCBI Taxonomy" id="1121001"/>
    <lineage>
        <taxon>Bacteria</taxon>
        <taxon>Pseudomonadati</taxon>
        <taxon>Pseudomonadota</taxon>
        <taxon>Betaproteobacteria</taxon>
        <taxon>Neisseriales</taxon>
        <taxon>Chitinibacteraceae</taxon>
        <taxon>Andreprevotia</taxon>
    </lineage>
</organism>
<dbReference type="Proteomes" id="UP000192761">
    <property type="component" value="Unassembled WGS sequence"/>
</dbReference>
<accession>A0A1W1XZL5</accession>
<dbReference type="EMBL" id="FWXD01000033">
    <property type="protein sequence ID" value="SMC29332.1"/>
    <property type="molecule type" value="Genomic_DNA"/>
</dbReference>
<proteinExistence type="predicted"/>
<dbReference type="STRING" id="1121001.SAMN02745857_03771"/>
<dbReference type="RefSeq" id="WP_084092705.1">
    <property type="nucleotide sequence ID" value="NZ_FWXD01000033.1"/>
</dbReference>
<name>A0A1W1XZL5_9NEIS</name>
<sequence length="106" mass="11443">MDDTEYLEITLAMDIACRACGATKFACFVQHGSYFSCCQACNQMGWATSWMAVSNSFTQTVRAVVVDEQHKEIEVVGQGSGPDLMAKIAQAAGLGKLVMLATPQEE</sequence>
<evidence type="ECO:0000313" key="1">
    <source>
        <dbReference type="EMBL" id="SMC29332.1"/>
    </source>
</evidence>